<dbReference type="InterPro" id="IPR024177">
    <property type="entry name" value="Biotin_synthase"/>
</dbReference>
<dbReference type="GO" id="GO:0051537">
    <property type="term" value="F:2 iron, 2 sulfur cluster binding"/>
    <property type="evidence" value="ECO:0007669"/>
    <property type="project" value="UniProtKB-KW"/>
</dbReference>
<keyword evidence="6 14" id="KW-0808">Transferase</keyword>
<organism evidence="18 19">
    <name type="scientific">Haliangium ochraceum (strain DSM 14365 / JCM 11303 / SMP-2)</name>
    <dbReference type="NCBI Taxonomy" id="502025"/>
    <lineage>
        <taxon>Bacteria</taxon>
        <taxon>Pseudomonadati</taxon>
        <taxon>Myxococcota</taxon>
        <taxon>Polyangia</taxon>
        <taxon>Haliangiales</taxon>
        <taxon>Kofleriaceae</taxon>
        <taxon>Haliangium</taxon>
    </lineage>
</organism>
<feature type="domain" description="Radical SAM core" evidence="17">
    <location>
        <begin position="54"/>
        <end position="283"/>
    </location>
</feature>
<keyword evidence="10 14" id="KW-0093">Biotin biosynthesis</keyword>
<keyword evidence="9 14" id="KW-0479">Metal-binding</keyword>
<comment type="similarity">
    <text evidence="2 14">Belongs to the radical SAM superfamily. Biotin synthase family.</text>
</comment>
<keyword evidence="19" id="KW-1185">Reference proteome</keyword>
<evidence type="ECO:0000256" key="14">
    <source>
        <dbReference type="HAMAP-Rule" id="MF_01694"/>
    </source>
</evidence>
<feature type="binding site" evidence="14 15">
    <location>
        <position position="72"/>
    </location>
    <ligand>
        <name>[4Fe-4S] cluster</name>
        <dbReference type="ChEBI" id="CHEBI:49883"/>
        <note>4Fe-4S-S-AdoMet</note>
    </ligand>
</feature>
<comment type="cofactor">
    <cofactor evidence="14">
        <name>[2Fe-2S] cluster</name>
        <dbReference type="ChEBI" id="CHEBI:190135"/>
    </cofactor>
    <text evidence="14">Binds 1 [2Fe-2S] cluster. The cluster is coordinated with 3 cysteines and 1 arginine.</text>
</comment>
<feature type="compositionally biased region" description="Low complexity" evidence="16">
    <location>
        <begin position="345"/>
        <end position="357"/>
    </location>
</feature>
<evidence type="ECO:0000256" key="3">
    <source>
        <dbReference type="ARBA" id="ARBA00011738"/>
    </source>
</evidence>
<dbReference type="PROSITE" id="PS51918">
    <property type="entry name" value="RADICAL_SAM"/>
    <property type="match status" value="1"/>
</dbReference>
<comment type="subunit">
    <text evidence="3 14">Homodimer.</text>
</comment>
<dbReference type="STRING" id="502025.Hoch_0506"/>
<name>D0LKB1_HALO1</name>
<evidence type="ECO:0000256" key="12">
    <source>
        <dbReference type="ARBA" id="ARBA00023014"/>
    </source>
</evidence>
<feature type="binding site" evidence="14 15">
    <location>
        <position position="116"/>
    </location>
    <ligand>
        <name>[2Fe-2S] cluster</name>
        <dbReference type="ChEBI" id="CHEBI:190135"/>
    </ligand>
</feature>
<comment type="cofactor">
    <cofactor evidence="15">
        <name>[2Fe-2S] cluster</name>
        <dbReference type="ChEBI" id="CHEBI:190135"/>
    </cofactor>
    <text evidence="15">Binds 1 [2Fe-2S] cluster. The cluster is coordinated with 3 cysteines and 1 arginine.</text>
</comment>
<evidence type="ECO:0000256" key="7">
    <source>
        <dbReference type="ARBA" id="ARBA00022691"/>
    </source>
</evidence>
<dbReference type="UniPathway" id="UPA00078">
    <property type="reaction ID" value="UER00162"/>
</dbReference>
<evidence type="ECO:0000313" key="19">
    <source>
        <dbReference type="Proteomes" id="UP000001880"/>
    </source>
</evidence>
<dbReference type="SFLD" id="SFLDG01278">
    <property type="entry name" value="biotin_synthase_like"/>
    <property type="match status" value="1"/>
</dbReference>
<dbReference type="SMART" id="SM00729">
    <property type="entry name" value="Elp3"/>
    <property type="match status" value="1"/>
</dbReference>
<dbReference type="eggNOG" id="COG0502">
    <property type="taxonomic scope" value="Bacteria"/>
</dbReference>
<reference evidence="18 19" key="1">
    <citation type="journal article" date="2010" name="Stand. Genomic Sci.">
        <title>Complete genome sequence of Haliangium ochraceum type strain (SMP-2).</title>
        <authorList>
            <consortium name="US DOE Joint Genome Institute (JGI-PGF)"/>
            <person name="Ivanova N."/>
            <person name="Daum C."/>
            <person name="Lang E."/>
            <person name="Abt B."/>
            <person name="Kopitz M."/>
            <person name="Saunders E."/>
            <person name="Lapidus A."/>
            <person name="Lucas S."/>
            <person name="Glavina Del Rio T."/>
            <person name="Nolan M."/>
            <person name="Tice H."/>
            <person name="Copeland A."/>
            <person name="Cheng J.F."/>
            <person name="Chen F."/>
            <person name="Bruce D."/>
            <person name="Goodwin L."/>
            <person name="Pitluck S."/>
            <person name="Mavromatis K."/>
            <person name="Pati A."/>
            <person name="Mikhailova N."/>
            <person name="Chen A."/>
            <person name="Palaniappan K."/>
            <person name="Land M."/>
            <person name="Hauser L."/>
            <person name="Chang Y.J."/>
            <person name="Jeffries C.D."/>
            <person name="Detter J.C."/>
            <person name="Brettin T."/>
            <person name="Rohde M."/>
            <person name="Goker M."/>
            <person name="Bristow J."/>
            <person name="Markowitz V."/>
            <person name="Eisen J.A."/>
            <person name="Hugenholtz P."/>
            <person name="Kyrpides N.C."/>
            <person name="Klenk H.P."/>
        </authorList>
    </citation>
    <scope>NUCLEOTIDE SEQUENCE [LARGE SCALE GENOMIC DNA]</scope>
    <source>
        <strain evidence="19">DSM 14365 / CIP 107738 / JCM 11303 / AJ 13395 / SMP-2</strain>
    </source>
</reference>
<keyword evidence="7 14" id="KW-0949">S-adenosyl-L-methionine</keyword>
<feature type="binding site" evidence="14 15">
    <location>
        <position position="76"/>
    </location>
    <ligand>
        <name>[4Fe-4S] cluster</name>
        <dbReference type="ChEBI" id="CHEBI:49883"/>
        <note>4Fe-4S-S-AdoMet</note>
    </ligand>
</feature>
<dbReference type="NCBIfam" id="TIGR00433">
    <property type="entry name" value="bioB"/>
    <property type="match status" value="1"/>
</dbReference>
<dbReference type="CDD" id="cd01335">
    <property type="entry name" value="Radical_SAM"/>
    <property type="match status" value="1"/>
</dbReference>
<dbReference type="PANTHER" id="PTHR22976">
    <property type="entry name" value="BIOTIN SYNTHASE"/>
    <property type="match status" value="1"/>
</dbReference>
<dbReference type="EC" id="2.8.1.6" evidence="4 14"/>
<proteinExistence type="inferred from homology"/>
<dbReference type="SMART" id="SM00876">
    <property type="entry name" value="BATS"/>
    <property type="match status" value="1"/>
</dbReference>
<dbReference type="EMBL" id="CP001804">
    <property type="protein sequence ID" value="ACY13145.1"/>
    <property type="molecule type" value="Genomic_DNA"/>
</dbReference>
<dbReference type="SFLD" id="SFLDG01082">
    <property type="entry name" value="B12-binding_domain_containing"/>
    <property type="match status" value="1"/>
</dbReference>
<dbReference type="OrthoDB" id="9786826at2"/>
<evidence type="ECO:0000256" key="11">
    <source>
        <dbReference type="ARBA" id="ARBA00023004"/>
    </source>
</evidence>
<keyword evidence="12 14" id="KW-0411">Iron-sulfur</keyword>
<dbReference type="GO" id="GO:0004076">
    <property type="term" value="F:biotin synthase activity"/>
    <property type="evidence" value="ECO:0007669"/>
    <property type="project" value="UniProtKB-UniRule"/>
</dbReference>
<dbReference type="SFLD" id="SFLDS00029">
    <property type="entry name" value="Radical_SAM"/>
    <property type="match status" value="1"/>
</dbReference>
<keyword evidence="8 14" id="KW-0001">2Fe-2S</keyword>
<comment type="cofactor">
    <cofactor evidence="14 15">
        <name>[4Fe-4S] cluster</name>
        <dbReference type="ChEBI" id="CHEBI:49883"/>
    </cofactor>
    <text evidence="14 15">Binds 1 [4Fe-4S] cluster. The cluster is coordinated with 3 cysteines and an exchangeable S-adenosyl-L-methionine.</text>
</comment>
<feature type="binding site" evidence="14 15">
    <location>
        <position position="148"/>
    </location>
    <ligand>
        <name>[2Fe-2S] cluster</name>
        <dbReference type="ChEBI" id="CHEBI:190135"/>
    </ligand>
</feature>
<feature type="binding site" evidence="14 15">
    <location>
        <position position="79"/>
    </location>
    <ligand>
        <name>[4Fe-4S] cluster</name>
        <dbReference type="ChEBI" id="CHEBI:49883"/>
        <note>4Fe-4S-S-AdoMet</note>
    </ligand>
</feature>
<evidence type="ECO:0000256" key="10">
    <source>
        <dbReference type="ARBA" id="ARBA00022756"/>
    </source>
</evidence>
<dbReference type="HAMAP" id="MF_01694">
    <property type="entry name" value="BioB"/>
    <property type="match status" value="1"/>
</dbReference>
<evidence type="ECO:0000256" key="13">
    <source>
        <dbReference type="ARBA" id="ARBA00051157"/>
    </source>
</evidence>
<evidence type="ECO:0000313" key="18">
    <source>
        <dbReference type="EMBL" id="ACY13145.1"/>
    </source>
</evidence>
<evidence type="ECO:0000256" key="6">
    <source>
        <dbReference type="ARBA" id="ARBA00022679"/>
    </source>
</evidence>
<keyword evidence="5 14" id="KW-0004">4Fe-4S</keyword>
<evidence type="ECO:0000256" key="8">
    <source>
        <dbReference type="ARBA" id="ARBA00022714"/>
    </source>
</evidence>
<dbReference type="Pfam" id="PF06968">
    <property type="entry name" value="BATS"/>
    <property type="match status" value="1"/>
</dbReference>
<evidence type="ECO:0000256" key="5">
    <source>
        <dbReference type="ARBA" id="ARBA00022485"/>
    </source>
</evidence>
<dbReference type="GO" id="GO:0051539">
    <property type="term" value="F:4 iron, 4 sulfur cluster binding"/>
    <property type="evidence" value="ECO:0007669"/>
    <property type="project" value="UniProtKB-KW"/>
</dbReference>
<feature type="binding site" evidence="14 15">
    <location>
        <position position="208"/>
    </location>
    <ligand>
        <name>[2Fe-2S] cluster</name>
        <dbReference type="ChEBI" id="CHEBI:190135"/>
    </ligand>
</feature>
<dbReference type="Gene3D" id="3.20.20.70">
    <property type="entry name" value="Aldolase class I"/>
    <property type="match status" value="1"/>
</dbReference>
<dbReference type="AlphaFoldDB" id="D0LKB1"/>
<dbReference type="InterPro" id="IPR010722">
    <property type="entry name" value="BATS_dom"/>
</dbReference>
<protein>
    <recommendedName>
        <fullName evidence="4 14">Biotin synthase</fullName>
        <ecNumber evidence="4 14">2.8.1.6</ecNumber>
    </recommendedName>
</protein>
<dbReference type="HOGENOM" id="CLU_033172_2_1_7"/>
<dbReference type="InterPro" id="IPR007197">
    <property type="entry name" value="rSAM"/>
</dbReference>
<feature type="binding site" evidence="14 15">
    <location>
        <position position="278"/>
    </location>
    <ligand>
        <name>[2Fe-2S] cluster</name>
        <dbReference type="ChEBI" id="CHEBI:190135"/>
    </ligand>
</feature>
<evidence type="ECO:0000259" key="17">
    <source>
        <dbReference type="PROSITE" id="PS51918"/>
    </source>
</evidence>
<dbReference type="Pfam" id="PF04055">
    <property type="entry name" value="Radical_SAM"/>
    <property type="match status" value="1"/>
</dbReference>
<dbReference type="KEGG" id="hoh:Hoch_0506"/>
<dbReference type="InterPro" id="IPR002684">
    <property type="entry name" value="Biotin_synth/BioAB"/>
</dbReference>
<dbReference type="Proteomes" id="UP000001880">
    <property type="component" value="Chromosome"/>
</dbReference>
<dbReference type="RefSeq" id="WP_012825772.1">
    <property type="nucleotide sequence ID" value="NC_013440.1"/>
</dbReference>
<evidence type="ECO:0000256" key="4">
    <source>
        <dbReference type="ARBA" id="ARBA00012236"/>
    </source>
</evidence>
<feature type="region of interest" description="Disordered" evidence="16">
    <location>
        <begin position="335"/>
        <end position="364"/>
    </location>
</feature>
<dbReference type="InterPro" id="IPR013785">
    <property type="entry name" value="Aldolase_TIM"/>
</dbReference>
<sequence length="364" mass="39048">MHASPFTAGPWHEFAARSLAGEALSREECRAVLAAPADATLALLDAAFAVRREHFGRTVHIHVLENAKRGSCPEDCSFCSQSKRYGSPGGEGPMKSVEELVDGARRAAASQAKRYCMVTATRGPSGRDLDVICEASRRIKDEFQLEICASLGLLTPDKAKRLAEAGVDRFNHNLETSERYFGKVVSTHSWDDRVATLRMAKEAGMTTCCGGIVGLGESEDDLIDLALSLRELAVDSVPLNFLDPRPGTPLSAREQISPMYALRALCLFRFLHPRADLRVAGGREVVLRAAQSMALYPANSLFTSGYLTTDGAMPDHDHQMIRDMGFEIELVGGAAPPAPEPVAPAPAAAGPSLPVLSQRPGPAA</sequence>
<comment type="catalytic activity">
    <reaction evidence="13 14">
        <text>(4R,5S)-dethiobiotin + (sulfur carrier)-SH + 2 reduced [2Fe-2S]-[ferredoxin] + 2 S-adenosyl-L-methionine = (sulfur carrier)-H + biotin + 2 5'-deoxyadenosine + 2 L-methionine + 2 oxidized [2Fe-2S]-[ferredoxin]</text>
        <dbReference type="Rhea" id="RHEA:22060"/>
        <dbReference type="Rhea" id="RHEA-COMP:10000"/>
        <dbReference type="Rhea" id="RHEA-COMP:10001"/>
        <dbReference type="Rhea" id="RHEA-COMP:14737"/>
        <dbReference type="Rhea" id="RHEA-COMP:14739"/>
        <dbReference type="ChEBI" id="CHEBI:17319"/>
        <dbReference type="ChEBI" id="CHEBI:29917"/>
        <dbReference type="ChEBI" id="CHEBI:33737"/>
        <dbReference type="ChEBI" id="CHEBI:33738"/>
        <dbReference type="ChEBI" id="CHEBI:57586"/>
        <dbReference type="ChEBI" id="CHEBI:57844"/>
        <dbReference type="ChEBI" id="CHEBI:59789"/>
        <dbReference type="ChEBI" id="CHEBI:64428"/>
        <dbReference type="ChEBI" id="CHEBI:149473"/>
        <dbReference type="EC" id="2.8.1.6"/>
    </reaction>
</comment>
<comment type="function">
    <text evidence="14">Catalyzes the conversion of dethiobiotin (DTB) to biotin by the insertion of a sulfur atom into dethiobiotin via a radical-based mechanism.</text>
</comment>
<dbReference type="SFLD" id="SFLDG01060">
    <property type="entry name" value="BATS_domain_containing"/>
    <property type="match status" value="1"/>
</dbReference>
<dbReference type="FunFam" id="3.20.20.70:FF:000026">
    <property type="entry name" value="Biotin synthase"/>
    <property type="match status" value="1"/>
</dbReference>
<evidence type="ECO:0000256" key="15">
    <source>
        <dbReference type="PIRSR" id="PIRSR001619-1"/>
    </source>
</evidence>
<dbReference type="GO" id="GO:0009102">
    <property type="term" value="P:biotin biosynthetic process"/>
    <property type="evidence" value="ECO:0007669"/>
    <property type="project" value="UniProtKB-UniRule"/>
</dbReference>
<dbReference type="PIRSF" id="PIRSF001619">
    <property type="entry name" value="Biotin_synth"/>
    <property type="match status" value="1"/>
</dbReference>
<evidence type="ECO:0000256" key="16">
    <source>
        <dbReference type="SAM" id="MobiDB-lite"/>
    </source>
</evidence>
<evidence type="ECO:0000256" key="9">
    <source>
        <dbReference type="ARBA" id="ARBA00022723"/>
    </source>
</evidence>
<dbReference type="InterPro" id="IPR006638">
    <property type="entry name" value="Elp3/MiaA/NifB-like_rSAM"/>
</dbReference>
<evidence type="ECO:0000256" key="2">
    <source>
        <dbReference type="ARBA" id="ARBA00010765"/>
    </source>
</evidence>
<dbReference type="InterPro" id="IPR058240">
    <property type="entry name" value="rSAM_sf"/>
</dbReference>
<gene>
    <name evidence="14" type="primary">bioB</name>
    <name evidence="18" type="ordered locus">Hoch_0506</name>
</gene>
<keyword evidence="11 14" id="KW-0408">Iron</keyword>
<accession>D0LKB1</accession>
<evidence type="ECO:0000256" key="1">
    <source>
        <dbReference type="ARBA" id="ARBA00004942"/>
    </source>
</evidence>
<dbReference type="SUPFAM" id="SSF102114">
    <property type="entry name" value="Radical SAM enzymes"/>
    <property type="match status" value="1"/>
</dbReference>
<dbReference type="GO" id="GO:0005506">
    <property type="term" value="F:iron ion binding"/>
    <property type="evidence" value="ECO:0007669"/>
    <property type="project" value="UniProtKB-UniRule"/>
</dbReference>
<dbReference type="PANTHER" id="PTHR22976:SF2">
    <property type="entry name" value="BIOTIN SYNTHASE, MITOCHONDRIAL"/>
    <property type="match status" value="1"/>
</dbReference>
<comment type="pathway">
    <text evidence="1 14">Cofactor biosynthesis; biotin biosynthesis; biotin from 7,8-diaminononanoate: step 2/2.</text>
</comment>